<feature type="compositionally biased region" description="Polar residues" evidence="1">
    <location>
        <begin position="206"/>
        <end position="217"/>
    </location>
</feature>
<feature type="compositionally biased region" description="Polar residues" evidence="1">
    <location>
        <begin position="92"/>
        <end position="105"/>
    </location>
</feature>
<comment type="caution">
    <text evidence="2">The sequence shown here is derived from an EMBL/GenBank/DDBJ whole genome shotgun (WGS) entry which is preliminary data.</text>
</comment>
<evidence type="ECO:0000313" key="2">
    <source>
        <dbReference type="EMBL" id="KAL1593350.1"/>
    </source>
</evidence>
<sequence length="638" mass="69139">MNPEAQEYRPTGIDWALLQHAAQTPISAETLRETVRSGSSVGGDSDLTITQERYGRSLQTGLGSTEPPSPAPAAAPITPASAANLGPVCRHINTNSPMADNSTTPRNKRLSNGPGPSSADKYPEDSPTRLRHPPRFPAAMRGGRRHGQPRPLQQQAELHVEDTEAWPTPGAASKQTRSERRRASRSLSLVRPARSSSTSTSESETPMAQQLASQQPATGALSPEQRNVIEAEVEAYRQRLLQQQTPTRSRPEQQQQSVDQAMSVPDRNLFQPQSAPYSGYQQNYAQRGSVQQPNQQHLDQQMREPRTEMVPTCPPFVPGSHAGLMIAQQQQQLTTQQQQQASPFRPVGPGVNSAYNFDRLAASQQAQREATVAQLHSAFFEPQTPHVEPASAANVQHQAYTAQSGPYTDYPGFHGYNATTEAPAAALPGFYQSLAHVLTPNALGYNSQPESSTRAGAAHGRIIPAYALVFDAAAQGSRTETDAPATTAASASTPHGYINPAYLPIFDTTADERSTDTDVLTTEASGPRPSFTVGDYETTPPPSPSVTMLGLLNQNARDGLTPDNRPLTPKQEAGTCYSIEIGGLGVSTLGTSDRTRWLPSPWNPTARQQDFRVRPRDHEGWGGWEWAMKKGWGNDDGK</sequence>
<feature type="compositionally biased region" description="Low complexity" evidence="1">
    <location>
        <begin position="37"/>
        <end position="46"/>
    </location>
</feature>
<feature type="compositionally biased region" description="Polar residues" evidence="1">
    <location>
        <begin position="245"/>
        <end position="260"/>
    </location>
</feature>
<feature type="compositionally biased region" description="Low complexity" evidence="1">
    <location>
        <begin position="74"/>
        <end position="83"/>
    </location>
</feature>
<dbReference type="EMBL" id="JAKJXO020000019">
    <property type="protein sequence ID" value="KAL1593350.1"/>
    <property type="molecule type" value="Genomic_DNA"/>
</dbReference>
<feature type="region of interest" description="Disordered" evidence="1">
    <location>
        <begin position="243"/>
        <end position="279"/>
    </location>
</feature>
<accession>A0ABR3QMG4</accession>
<dbReference type="Proteomes" id="UP001521785">
    <property type="component" value="Unassembled WGS sequence"/>
</dbReference>
<feature type="compositionally biased region" description="Low complexity" evidence="1">
    <location>
        <begin position="185"/>
        <end position="205"/>
    </location>
</feature>
<keyword evidence="3" id="KW-1185">Reference proteome</keyword>
<reference evidence="2 3" key="1">
    <citation type="submission" date="2024-02" db="EMBL/GenBank/DDBJ databases">
        <title>De novo assembly and annotation of 12 fungi associated with fruit tree decline syndrome in Ontario, Canada.</title>
        <authorList>
            <person name="Sulman M."/>
            <person name="Ellouze W."/>
            <person name="Ilyukhin E."/>
        </authorList>
    </citation>
    <scope>NUCLEOTIDE SEQUENCE [LARGE SCALE GENOMIC DNA]</scope>
    <source>
        <strain evidence="2 3">M42-189</strain>
    </source>
</reference>
<feature type="region of interest" description="Disordered" evidence="1">
    <location>
        <begin position="32"/>
        <end position="222"/>
    </location>
</feature>
<proteinExistence type="predicted"/>
<organism evidence="2 3">
    <name type="scientific">Paraconiothyrium brasiliense</name>
    <dbReference type="NCBI Taxonomy" id="300254"/>
    <lineage>
        <taxon>Eukaryota</taxon>
        <taxon>Fungi</taxon>
        <taxon>Dikarya</taxon>
        <taxon>Ascomycota</taxon>
        <taxon>Pezizomycotina</taxon>
        <taxon>Dothideomycetes</taxon>
        <taxon>Pleosporomycetidae</taxon>
        <taxon>Pleosporales</taxon>
        <taxon>Massarineae</taxon>
        <taxon>Didymosphaeriaceae</taxon>
        <taxon>Paraconiothyrium</taxon>
    </lineage>
</organism>
<protein>
    <submittedName>
        <fullName evidence="2">Uncharacterized protein</fullName>
    </submittedName>
</protein>
<feature type="compositionally biased region" description="Polar residues" evidence="1">
    <location>
        <begin position="270"/>
        <end position="279"/>
    </location>
</feature>
<evidence type="ECO:0000256" key="1">
    <source>
        <dbReference type="SAM" id="MobiDB-lite"/>
    </source>
</evidence>
<gene>
    <name evidence="2" type="ORF">SLS60_010958</name>
</gene>
<feature type="compositionally biased region" description="Polar residues" evidence="1">
    <location>
        <begin position="47"/>
        <end position="63"/>
    </location>
</feature>
<name>A0ABR3QMG4_9PLEO</name>
<evidence type="ECO:0000313" key="3">
    <source>
        <dbReference type="Proteomes" id="UP001521785"/>
    </source>
</evidence>